<dbReference type="EMBL" id="BAAARN010000005">
    <property type="protein sequence ID" value="GAA2739354.1"/>
    <property type="molecule type" value="Genomic_DNA"/>
</dbReference>
<organism evidence="1 2">
    <name type="scientific">Pedococcus aerophilus</name>
    <dbReference type="NCBI Taxonomy" id="436356"/>
    <lineage>
        <taxon>Bacteria</taxon>
        <taxon>Bacillati</taxon>
        <taxon>Actinomycetota</taxon>
        <taxon>Actinomycetes</taxon>
        <taxon>Micrococcales</taxon>
        <taxon>Intrasporangiaceae</taxon>
        <taxon>Pedococcus</taxon>
    </lineage>
</organism>
<protein>
    <recommendedName>
        <fullName evidence="3">Glycosyltransferase family 1 protein</fullName>
    </recommendedName>
</protein>
<dbReference type="RefSeq" id="WP_344195847.1">
    <property type="nucleotide sequence ID" value="NZ_BAAARN010000005.1"/>
</dbReference>
<comment type="caution">
    <text evidence="1">The sequence shown here is derived from an EMBL/GenBank/DDBJ whole genome shotgun (WGS) entry which is preliminary data.</text>
</comment>
<proteinExistence type="predicted"/>
<evidence type="ECO:0000313" key="2">
    <source>
        <dbReference type="Proteomes" id="UP001501326"/>
    </source>
</evidence>
<evidence type="ECO:0000313" key="1">
    <source>
        <dbReference type="EMBL" id="GAA2739354.1"/>
    </source>
</evidence>
<gene>
    <name evidence="1" type="ORF">GCM10009867_35060</name>
</gene>
<dbReference type="Proteomes" id="UP001501326">
    <property type="component" value="Unassembled WGS sequence"/>
</dbReference>
<name>A0ABN3UVZ2_9MICO</name>
<keyword evidence="2" id="KW-1185">Reference proteome</keyword>
<reference evidence="1 2" key="1">
    <citation type="journal article" date="2019" name="Int. J. Syst. Evol. Microbiol.">
        <title>The Global Catalogue of Microorganisms (GCM) 10K type strain sequencing project: providing services to taxonomists for standard genome sequencing and annotation.</title>
        <authorList>
            <consortium name="The Broad Institute Genomics Platform"/>
            <consortium name="The Broad Institute Genome Sequencing Center for Infectious Disease"/>
            <person name="Wu L."/>
            <person name="Ma J."/>
        </authorList>
    </citation>
    <scope>NUCLEOTIDE SEQUENCE [LARGE SCALE GENOMIC DNA]</scope>
    <source>
        <strain evidence="1 2">JCM 16378</strain>
    </source>
</reference>
<sequence>MVDKPWFRTLLSWMLDVQMVILRVSYGCHRLTGGRSRPRGYVVGMEEIAGLLTAISSALDDVVTVNLASNPLYDHRYDVEFDIRGRHALAKRLRRLVVGPWVLGRLAARRRTFIYLGAEGFLISLVDGRDRELAFLRGHRRTVVCYFTGSDIRSQPMMNAFGERLRRDVLTTYEPLVSPGVATEAADRHRRRLARAAERHAQLIFNAAIDQMSYFEVPTEPGLYFVPDERIGRRPEKWRDVSRPVIVHAPTSPIIKGTPLVRAALRSLEEEGYSFDYVELMNQPNDVVLATLDRAHIVMNQFYAFIPGIFGMEGLAANAVVLTSADRDIEHSLPPGANDAWVVTPFWKVYDNLKVVLDHPEKMQSQADRGTEWLRTHCSRSVDRATLLKLLAAVDD</sequence>
<accession>A0ABN3UVZ2</accession>
<evidence type="ECO:0008006" key="3">
    <source>
        <dbReference type="Google" id="ProtNLM"/>
    </source>
</evidence>